<protein>
    <submittedName>
        <fullName evidence="1">Uncharacterized protein</fullName>
    </submittedName>
</protein>
<dbReference type="AlphaFoldDB" id="A0A2K3KA98"/>
<gene>
    <name evidence="1" type="ORF">L195_g061505</name>
</gene>
<reference evidence="1 2" key="1">
    <citation type="journal article" date="2014" name="Am. J. Bot.">
        <title>Genome assembly and annotation for red clover (Trifolium pratense; Fabaceae).</title>
        <authorList>
            <person name="Istvanek J."/>
            <person name="Jaros M."/>
            <person name="Krenek A."/>
            <person name="Repkova J."/>
        </authorList>
    </citation>
    <scope>NUCLEOTIDE SEQUENCE [LARGE SCALE GENOMIC DNA]</scope>
    <source>
        <strain evidence="2">cv. Tatra</strain>
        <tissue evidence="1">Young leaves</tissue>
    </source>
</reference>
<evidence type="ECO:0000313" key="1">
    <source>
        <dbReference type="EMBL" id="PNX63192.1"/>
    </source>
</evidence>
<name>A0A2K3KA98_TRIPR</name>
<dbReference type="EMBL" id="ASHM01153382">
    <property type="protein sequence ID" value="PNX63192.1"/>
    <property type="molecule type" value="Genomic_DNA"/>
</dbReference>
<accession>A0A2K3KA98</accession>
<organism evidence="1 2">
    <name type="scientific">Trifolium pratense</name>
    <name type="common">Red clover</name>
    <dbReference type="NCBI Taxonomy" id="57577"/>
    <lineage>
        <taxon>Eukaryota</taxon>
        <taxon>Viridiplantae</taxon>
        <taxon>Streptophyta</taxon>
        <taxon>Embryophyta</taxon>
        <taxon>Tracheophyta</taxon>
        <taxon>Spermatophyta</taxon>
        <taxon>Magnoliopsida</taxon>
        <taxon>eudicotyledons</taxon>
        <taxon>Gunneridae</taxon>
        <taxon>Pentapetalae</taxon>
        <taxon>rosids</taxon>
        <taxon>fabids</taxon>
        <taxon>Fabales</taxon>
        <taxon>Fabaceae</taxon>
        <taxon>Papilionoideae</taxon>
        <taxon>50 kb inversion clade</taxon>
        <taxon>NPAAA clade</taxon>
        <taxon>Hologalegina</taxon>
        <taxon>IRL clade</taxon>
        <taxon>Trifolieae</taxon>
        <taxon>Trifolium</taxon>
    </lineage>
</organism>
<sequence>SNVMIKPTETPLYGQTVVSEPGEAISEW</sequence>
<feature type="non-terminal residue" evidence="1">
    <location>
        <position position="1"/>
    </location>
</feature>
<evidence type="ECO:0000313" key="2">
    <source>
        <dbReference type="Proteomes" id="UP000236291"/>
    </source>
</evidence>
<proteinExistence type="predicted"/>
<comment type="caution">
    <text evidence="1">The sequence shown here is derived from an EMBL/GenBank/DDBJ whole genome shotgun (WGS) entry which is preliminary data.</text>
</comment>
<reference evidence="1 2" key="2">
    <citation type="journal article" date="2017" name="Front. Plant Sci.">
        <title>Gene Classification and Mining of Molecular Markers Useful in Red Clover (Trifolium pratense) Breeding.</title>
        <authorList>
            <person name="Istvanek J."/>
            <person name="Dluhosova J."/>
            <person name="Dluhos P."/>
            <person name="Patkova L."/>
            <person name="Nedelnik J."/>
            <person name="Repkova J."/>
        </authorList>
    </citation>
    <scope>NUCLEOTIDE SEQUENCE [LARGE SCALE GENOMIC DNA]</scope>
    <source>
        <strain evidence="2">cv. Tatra</strain>
        <tissue evidence="1">Young leaves</tissue>
    </source>
</reference>
<dbReference type="Proteomes" id="UP000236291">
    <property type="component" value="Unassembled WGS sequence"/>
</dbReference>